<dbReference type="PIRSF" id="PIRSF017082">
    <property type="entry name" value="YflP"/>
    <property type="match status" value="1"/>
</dbReference>
<sequence>MRNWRQASATLAACAGVAMAIALPAAAQNFPAKPITIVVGSSPGSTTDGLARAISQEVTQITKQPVIVDNKPGASGGIAAQAVARAAPDGYTVFMTTNTTQAANPFLFKRLNYDPVGDFTPVAALVKGYLLMVTNPGVKAKTVSEFIALARKEPGKLTFGSGSSSARVAGELFQQMTGVSMTHVPYKANPNAVIDLVSGQIDMMIVDLTTSLPQVRAGKLNALGVTSLQRSPLVPELPTLNETGLPGYQISYWNALYAPAHTPEPVVKRLNELMLRAMQADGVKRFVQQNGMEVFTSSPQELKAFQASEVERWGKIIKTANIQPE</sequence>
<comment type="similarity">
    <text evidence="1">Belongs to the UPF0065 (bug) family.</text>
</comment>
<dbReference type="AlphaFoldDB" id="A0A239M0T6"/>
<dbReference type="Pfam" id="PF03401">
    <property type="entry name" value="TctC"/>
    <property type="match status" value="1"/>
</dbReference>
<dbReference type="PANTHER" id="PTHR42928">
    <property type="entry name" value="TRICARBOXYLATE-BINDING PROTEIN"/>
    <property type="match status" value="1"/>
</dbReference>
<feature type="chain" id="PRO_5013009226" evidence="2">
    <location>
        <begin position="28"/>
        <end position="325"/>
    </location>
</feature>
<dbReference type="InterPro" id="IPR005064">
    <property type="entry name" value="BUG"/>
</dbReference>
<keyword evidence="2" id="KW-0732">Signal</keyword>
<accession>A0A239M0T6</accession>
<dbReference type="PANTHER" id="PTHR42928:SF5">
    <property type="entry name" value="BLR1237 PROTEIN"/>
    <property type="match status" value="1"/>
</dbReference>
<dbReference type="InterPro" id="IPR042100">
    <property type="entry name" value="Bug_dom1"/>
</dbReference>
<dbReference type="CDD" id="cd07012">
    <property type="entry name" value="PBP2_Bug_TTT"/>
    <property type="match status" value="1"/>
</dbReference>
<protein>
    <submittedName>
        <fullName evidence="3">Tripartite-type tricarboxylate transporter, receptor component TctC</fullName>
    </submittedName>
</protein>
<dbReference type="EMBL" id="FZOT01000029">
    <property type="protein sequence ID" value="SNT36386.1"/>
    <property type="molecule type" value="Genomic_DNA"/>
</dbReference>
<evidence type="ECO:0000256" key="1">
    <source>
        <dbReference type="ARBA" id="ARBA00006987"/>
    </source>
</evidence>
<evidence type="ECO:0000313" key="4">
    <source>
        <dbReference type="Proteomes" id="UP000198284"/>
    </source>
</evidence>
<dbReference type="OrthoDB" id="8678477at2"/>
<keyword evidence="3" id="KW-0675">Receptor</keyword>
<keyword evidence="4" id="KW-1185">Reference proteome</keyword>
<dbReference type="SUPFAM" id="SSF53850">
    <property type="entry name" value="Periplasmic binding protein-like II"/>
    <property type="match status" value="1"/>
</dbReference>
<dbReference type="Proteomes" id="UP000198284">
    <property type="component" value="Unassembled WGS sequence"/>
</dbReference>
<organism evidence="3 4">
    <name type="scientific">Noviherbaspirillum humi</name>
    <dbReference type="NCBI Taxonomy" id="1688639"/>
    <lineage>
        <taxon>Bacteria</taxon>
        <taxon>Pseudomonadati</taxon>
        <taxon>Pseudomonadota</taxon>
        <taxon>Betaproteobacteria</taxon>
        <taxon>Burkholderiales</taxon>
        <taxon>Oxalobacteraceae</taxon>
        <taxon>Noviherbaspirillum</taxon>
    </lineage>
</organism>
<dbReference type="Gene3D" id="3.40.190.150">
    <property type="entry name" value="Bordetella uptake gene, domain 1"/>
    <property type="match status" value="1"/>
</dbReference>
<feature type="signal peptide" evidence="2">
    <location>
        <begin position="1"/>
        <end position="27"/>
    </location>
</feature>
<gene>
    <name evidence="3" type="ORF">SAMN06265795_12931</name>
</gene>
<evidence type="ECO:0000313" key="3">
    <source>
        <dbReference type="EMBL" id="SNT36386.1"/>
    </source>
</evidence>
<evidence type="ECO:0000256" key="2">
    <source>
        <dbReference type="SAM" id="SignalP"/>
    </source>
</evidence>
<proteinExistence type="inferred from homology"/>
<name>A0A239M0T6_9BURK</name>
<dbReference type="Gene3D" id="3.40.190.10">
    <property type="entry name" value="Periplasmic binding protein-like II"/>
    <property type="match status" value="1"/>
</dbReference>
<reference evidence="3 4" key="1">
    <citation type="submission" date="2017-06" db="EMBL/GenBank/DDBJ databases">
        <authorList>
            <person name="Kim H.J."/>
            <person name="Triplett B.A."/>
        </authorList>
    </citation>
    <scope>NUCLEOTIDE SEQUENCE [LARGE SCALE GENOMIC DNA]</scope>
    <source>
        <strain evidence="3 4">U15</strain>
    </source>
</reference>